<feature type="domain" description="RlpA-like protein double-psi beta-barrel" evidence="3">
    <location>
        <begin position="136"/>
        <end position="217"/>
    </location>
</feature>
<evidence type="ECO:0000313" key="4">
    <source>
        <dbReference type="EMBL" id="PIR70465.1"/>
    </source>
</evidence>
<dbReference type="Pfam" id="PF03330">
    <property type="entry name" value="DPBB_1"/>
    <property type="match status" value="1"/>
</dbReference>
<gene>
    <name evidence="4" type="ORF">COU46_01495</name>
</gene>
<dbReference type="PANTHER" id="PTHR34183:SF1">
    <property type="entry name" value="ENDOLYTIC PEPTIDOGLYCAN TRANSGLYCOSYLASE RLPA"/>
    <property type="match status" value="1"/>
</dbReference>
<evidence type="ECO:0000256" key="1">
    <source>
        <dbReference type="RuleBase" id="RU003495"/>
    </source>
</evidence>
<dbReference type="Gene3D" id="2.40.40.10">
    <property type="entry name" value="RlpA-like domain"/>
    <property type="match status" value="1"/>
</dbReference>
<accession>A0A2H0TI26</accession>
<dbReference type="InterPro" id="IPR012997">
    <property type="entry name" value="RplA"/>
</dbReference>
<keyword evidence="2" id="KW-0472">Membrane</keyword>
<feature type="transmembrane region" description="Helical" evidence="2">
    <location>
        <begin position="6"/>
        <end position="25"/>
    </location>
</feature>
<dbReference type="AlphaFoldDB" id="A0A2H0TI26"/>
<evidence type="ECO:0000259" key="3">
    <source>
        <dbReference type="Pfam" id="PF03330"/>
    </source>
</evidence>
<organism evidence="4 5">
    <name type="scientific">Candidatus Niyogibacteria bacterium CG10_big_fil_rev_8_21_14_0_10_42_19</name>
    <dbReference type="NCBI Taxonomy" id="1974725"/>
    <lineage>
        <taxon>Bacteria</taxon>
        <taxon>Candidatus Niyogiibacteriota</taxon>
    </lineage>
</organism>
<dbReference type="CDD" id="cd22268">
    <property type="entry name" value="DPBB_RlpA-like"/>
    <property type="match status" value="1"/>
</dbReference>
<keyword evidence="2" id="KW-1133">Transmembrane helix</keyword>
<dbReference type="EMBL" id="PFCN01000017">
    <property type="protein sequence ID" value="PIR70465.1"/>
    <property type="molecule type" value="Genomic_DNA"/>
</dbReference>
<comment type="similarity">
    <text evidence="1">Belongs to the RlpA family.</text>
</comment>
<keyword evidence="2" id="KW-0812">Transmembrane</keyword>
<dbReference type="Proteomes" id="UP000229383">
    <property type="component" value="Unassembled WGS sequence"/>
</dbReference>
<dbReference type="InterPro" id="IPR009009">
    <property type="entry name" value="RlpA-like_DPBB"/>
</dbReference>
<evidence type="ECO:0000313" key="5">
    <source>
        <dbReference type="Proteomes" id="UP000229383"/>
    </source>
</evidence>
<dbReference type="PANTHER" id="PTHR34183">
    <property type="entry name" value="ENDOLYTIC PEPTIDOGLYCAN TRANSGLYCOSYLASE RLPA"/>
    <property type="match status" value="1"/>
</dbReference>
<sequence length="236" mass="26707">MYISKVWLVVGAIIAIFVIAFKPSLPSWPKSWPPWPSDWFGGSTPGIIDEYFPNKQKIPLKRKINGIKLNSGKKLPVVLHEVKKGQTLRDIAQSYGVQNKKNVFRWNGENWARKTQTVVRPGDLLAMRSQPYYALASWYGPGFHRQRMANGEIYNQWDETVVAHKTLPFGTKVLTINPDNDKKIVLTVKDRGPFIPGREYDLSLGAAEKLGMSIEGVKELAFIVLWTPGSKKSVTR</sequence>
<protein>
    <recommendedName>
        <fullName evidence="3">RlpA-like protein double-psi beta-barrel domain-containing protein</fullName>
    </recommendedName>
</protein>
<name>A0A2H0TI26_9BACT</name>
<proteinExistence type="inferred from homology"/>
<reference evidence="5" key="1">
    <citation type="submission" date="2017-09" db="EMBL/GenBank/DDBJ databases">
        <title>Depth-based differentiation of microbial function through sediment-hosted aquifers and enrichment of novel symbionts in the deep terrestrial subsurface.</title>
        <authorList>
            <person name="Probst A.J."/>
            <person name="Ladd B."/>
            <person name="Jarett J.K."/>
            <person name="Geller-Mcgrath D.E."/>
            <person name="Sieber C.M.K."/>
            <person name="Emerson J.B."/>
            <person name="Anantharaman K."/>
            <person name="Thomas B.C."/>
            <person name="Malmstrom R."/>
            <person name="Stieglmeier M."/>
            <person name="Klingl A."/>
            <person name="Woyke T."/>
            <person name="Ryan C.M."/>
            <person name="Banfield J.F."/>
        </authorList>
    </citation>
    <scope>NUCLEOTIDE SEQUENCE [LARGE SCALE GENOMIC DNA]</scope>
</reference>
<dbReference type="NCBIfam" id="TIGR00413">
    <property type="entry name" value="rlpA"/>
    <property type="match status" value="1"/>
</dbReference>
<dbReference type="InterPro" id="IPR036908">
    <property type="entry name" value="RlpA-like_sf"/>
</dbReference>
<comment type="caution">
    <text evidence="4">The sequence shown here is derived from an EMBL/GenBank/DDBJ whole genome shotgun (WGS) entry which is preliminary data.</text>
</comment>
<evidence type="ECO:0000256" key="2">
    <source>
        <dbReference type="SAM" id="Phobius"/>
    </source>
</evidence>